<comment type="caution">
    <text evidence="3">The sequence shown here is derived from an EMBL/GenBank/DDBJ whole genome shotgun (WGS) entry which is preliminary data.</text>
</comment>
<dbReference type="Pfam" id="PF00501">
    <property type="entry name" value="AMP-binding"/>
    <property type="match status" value="1"/>
</dbReference>
<dbReference type="InterPro" id="IPR042099">
    <property type="entry name" value="ANL_N_sf"/>
</dbReference>
<dbReference type="EMBL" id="NBII01000012">
    <property type="protein sequence ID" value="PAV14618.1"/>
    <property type="molecule type" value="Genomic_DNA"/>
</dbReference>
<evidence type="ECO:0000256" key="1">
    <source>
        <dbReference type="ARBA" id="ARBA00006432"/>
    </source>
</evidence>
<comment type="similarity">
    <text evidence="1">Belongs to the ATP-dependent AMP-binding enzyme family.</text>
</comment>
<reference evidence="3 4" key="1">
    <citation type="journal article" date="2017" name="Mol. Ecol.">
        <title>Comparative and population genomic landscape of Phellinus noxius: A hypervariable fungus causing root rot in trees.</title>
        <authorList>
            <person name="Chung C.L."/>
            <person name="Lee T.J."/>
            <person name="Akiba M."/>
            <person name="Lee H.H."/>
            <person name="Kuo T.H."/>
            <person name="Liu D."/>
            <person name="Ke H.M."/>
            <person name="Yokoi T."/>
            <person name="Roa M.B."/>
            <person name="Lu M.J."/>
            <person name="Chang Y.Y."/>
            <person name="Ann P.J."/>
            <person name="Tsai J.N."/>
            <person name="Chen C.Y."/>
            <person name="Tzean S.S."/>
            <person name="Ota Y."/>
            <person name="Hattori T."/>
            <person name="Sahashi N."/>
            <person name="Liou R.F."/>
            <person name="Kikuchi T."/>
            <person name="Tsai I.J."/>
        </authorList>
    </citation>
    <scope>NUCLEOTIDE SEQUENCE [LARGE SCALE GENOMIC DNA]</scope>
    <source>
        <strain evidence="3 4">FFPRI411160</strain>
    </source>
</reference>
<protein>
    <submittedName>
        <fullName evidence="3">Acetyl-synthetase</fullName>
    </submittedName>
</protein>
<organism evidence="3 4">
    <name type="scientific">Pyrrhoderma noxium</name>
    <dbReference type="NCBI Taxonomy" id="2282107"/>
    <lineage>
        <taxon>Eukaryota</taxon>
        <taxon>Fungi</taxon>
        <taxon>Dikarya</taxon>
        <taxon>Basidiomycota</taxon>
        <taxon>Agaricomycotina</taxon>
        <taxon>Agaricomycetes</taxon>
        <taxon>Hymenochaetales</taxon>
        <taxon>Hymenochaetaceae</taxon>
        <taxon>Pyrrhoderma</taxon>
    </lineage>
</organism>
<evidence type="ECO:0000313" key="4">
    <source>
        <dbReference type="Proteomes" id="UP000217199"/>
    </source>
</evidence>
<dbReference type="Pfam" id="PF23562">
    <property type="entry name" value="AMP-binding_C_3"/>
    <property type="match status" value="1"/>
</dbReference>
<feature type="domain" description="AMP-dependent synthetase/ligase" evidence="2">
    <location>
        <begin position="32"/>
        <end position="356"/>
    </location>
</feature>
<dbReference type="PANTHER" id="PTHR43201:SF8">
    <property type="entry name" value="ACYL-COA SYNTHETASE FAMILY MEMBER 3"/>
    <property type="match status" value="1"/>
</dbReference>
<keyword evidence="4" id="KW-1185">Reference proteome</keyword>
<name>A0A286U4Y2_9AGAM</name>
<dbReference type="Gene3D" id="3.40.50.12780">
    <property type="entry name" value="N-terminal domain of ligase-like"/>
    <property type="match status" value="1"/>
</dbReference>
<dbReference type="SUPFAM" id="SSF56801">
    <property type="entry name" value="Acetyl-CoA synthetase-like"/>
    <property type="match status" value="1"/>
</dbReference>
<dbReference type="PANTHER" id="PTHR43201">
    <property type="entry name" value="ACYL-COA SYNTHETASE"/>
    <property type="match status" value="1"/>
</dbReference>
<dbReference type="InParanoid" id="A0A286U4Y2"/>
<proteinExistence type="inferred from homology"/>
<dbReference type="Proteomes" id="UP000217199">
    <property type="component" value="Unassembled WGS sequence"/>
</dbReference>
<dbReference type="AlphaFoldDB" id="A0A286U4Y2"/>
<sequence>MTTRKSKDFKVHPSYLLPPVTQPISIPEVYDWHFENNRDHPLYIYDDDDGSQKTISMGEAVKAFHRATRYVLENVKVEDIAKRAVVAILGWSESTSYVATVIGILRAGHIAFPISPRNSPEAIAHLLLSVSATHILVSSDPTIQSQYESTENLLRGKLEPKKIGMPTHGDFFVEYDSDSESLFEPVPLAKIDVNSIACIYHTSGTTALPNPIYLTHRALYCFSTVPTHSEVELTGLIYSCHSIPIFHGMGWMPLTFPTSVGLTIGVFKPQFPPIMPTPQNVLESSVKIKTDLILTAPLNIEAWAESTEDAEKLTKMKGVVVGGAPLTKSTGDLLASQGVNIACQYGATQTALLSRFVSEPFGMDWEYFKFSPGWSIHLEKYQGGLSEVFVLDSDAFKPYLINAKIEDKEAYATGDLIQVHPVHQDRYRIAGRAEEQVLHSNGERTNPTHLELAIGKDPNVESCIVFGTGHTQCGILIQPRKGLVFDPSETEKLGEYRNAVWPTIMKVNESSPPHSRINKEMIIVTSVKKPFQYTLKQTLRRQIMIKEYEREIEDLYASMSRR</sequence>
<dbReference type="InterPro" id="IPR000873">
    <property type="entry name" value="AMP-dep_synth/lig_dom"/>
</dbReference>
<accession>A0A286U4Y2</accession>
<dbReference type="GO" id="GO:0031956">
    <property type="term" value="F:medium-chain fatty acid-CoA ligase activity"/>
    <property type="evidence" value="ECO:0007669"/>
    <property type="project" value="TreeGrafter"/>
</dbReference>
<dbReference type="GO" id="GO:0006631">
    <property type="term" value="P:fatty acid metabolic process"/>
    <property type="evidence" value="ECO:0007669"/>
    <property type="project" value="TreeGrafter"/>
</dbReference>
<evidence type="ECO:0000313" key="3">
    <source>
        <dbReference type="EMBL" id="PAV14618.1"/>
    </source>
</evidence>
<dbReference type="STRING" id="2282107.A0A286U4Y2"/>
<dbReference type="OrthoDB" id="429813at2759"/>
<gene>
    <name evidence="3" type="ORF">PNOK_0969600</name>
</gene>
<evidence type="ECO:0000259" key="2">
    <source>
        <dbReference type="Pfam" id="PF00501"/>
    </source>
</evidence>